<evidence type="ECO:0000313" key="2">
    <source>
        <dbReference type="EMBL" id="VDP08076.1"/>
    </source>
</evidence>
<dbReference type="AlphaFoldDB" id="A0A183G643"/>
<evidence type="ECO:0000256" key="1">
    <source>
        <dbReference type="SAM" id="MobiDB-lite"/>
    </source>
</evidence>
<accession>A0A183G643</accession>
<organism evidence="3 4">
    <name type="scientific">Heligmosomoides polygyrus</name>
    <name type="common">Parasitic roundworm</name>
    <dbReference type="NCBI Taxonomy" id="6339"/>
    <lineage>
        <taxon>Eukaryota</taxon>
        <taxon>Metazoa</taxon>
        <taxon>Ecdysozoa</taxon>
        <taxon>Nematoda</taxon>
        <taxon>Chromadorea</taxon>
        <taxon>Rhabditida</taxon>
        <taxon>Rhabditina</taxon>
        <taxon>Rhabditomorpha</taxon>
        <taxon>Strongyloidea</taxon>
        <taxon>Heligmosomidae</taxon>
        <taxon>Heligmosomoides</taxon>
    </lineage>
</organism>
<dbReference type="WBParaSite" id="HPBE_0001714701-mRNA-1">
    <property type="protein sequence ID" value="HPBE_0001714701-mRNA-1"/>
    <property type="gene ID" value="HPBE_0001714701"/>
</dbReference>
<feature type="region of interest" description="Disordered" evidence="1">
    <location>
        <begin position="30"/>
        <end position="77"/>
    </location>
</feature>
<gene>
    <name evidence="2" type="ORF">HPBE_LOCUS17146</name>
</gene>
<dbReference type="Proteomes" id="UP000050761">
    <property type="component" value="Unassembled WGS sequence"/>
</dbReference>
<name>A0A183G643_HELPZ</name>
<evidence type="ECO:0000313" key="4">
    <source>
        <dbReference type="WBParaSite" id="HPBE_0001714701-mRNA-1"/>
    </source>
</evidence>
<sequence length="77" mass="8615">MLGTDFAMARLEDIDPHVLIAYAQQKLRKEAGPTGPTVATGSKEIVKQRKTCPEDERSRFSQSAKDWHLSENISTVQ</sequence>
<dbReference type="EMBL" id="UZAH01029825">
    <property type="protein sequence ID" value="VDP08076.1"/>
    <property type="molecule type" value="Genomic_DNA"/>
</dbReference>
<protein>
    <submittedName>
        <fullName evidence="4">Transposase</fullName>
    </submittedName>
</protein>
<reference evidence="2 3" key="1">
    <citation type="submission" date="2018-11" db="EMBL/GenBank/DDBJ databases">
        <authorList>
            <consortium name="Pathogen Informatics"/>
        </authorList>
    </citation>
    <scope>NUCLEOTIDE SEQUENCE [LARGE SCALE GENOMIC DNA]</scope>
</reference>
<keyword evidence="3" id="KW-1185">Reference proteome</keyword>
<feature type="compositionally biased region" description="Basic and acidic residues" evidence="1">
    <location>
        <begin position="44"/>
        <end position="69"/>
    </location>
</feature>
<evidence type="ECO:0000313" key="3">
    <source>
        <dbReference type="Proteomes" id="UP000050761"/>
    </source>
</evidence>
<proteinExistence type="predicted"/>
<reference evidence="4" key="2">
    <citation type="submission" date="2019-09" db="UniProtKB">
        <authorList>
            <consortium name="WormBaseParasite"/>
        </authorList>
    </citation>
    <scope>IDENTIFICATION</scope>
</reference>
<accession>A0A3P8ELT7</accession>